<keyword evidence="2" id="KW-0732">Signal</keyword>
<feature type="chain" id="PRO_5035447507" evidence="2">
    <location>
        <begin position="28"/>
        <end position="181"/>
    </location>
</feature>
<evidence type="ECO:0000256" key="1">
    <source>
        <dbReference type="SAM" id="MobiDB-lite"/>
    </source>
</evidence>
<feature type="region of interest" description="Disordered" evidence="1">
    <location>
        <begin position="126"/>
        <end position="149"/>
    </location>
</feature>
<dbReference type="EMBL" id="VTPC01089970">
    <property type="protein sequence ID" value="KAF2885320.1"/>
    <property type="molecule type" value="Genomic_DNA"/>
</dbReference>
<feature type="compositionally biased region" description="Low complexity" evidence="1">
    <location>
        <begin position="126"/>
        <end position="135"/>
    </location>
</feature>
<dbReference type="AlphaFoldDB" id="A0A8K0CDB8"/>
<organism evidence="3 4">
    <name type="scientific">Ignelater luminosus</name>
    <name type="common">Cucubano</name>
    <name type="synonym">Pyrophorus luminosus</name>
    <dbReference type="NCBI Taxonomy" id="2038154"/>
    <lineage>
        <taxon>Eukaryota</taxon>
        <taxon>Metazoa</taxon>
        <taxon>Ecdysozoa</taxon>
        <taxon>Arthropoda</taxon>
        <taxon>Hexapoda</taxon>
        <taxon>Insecta</taxon>
        <taxon>Pterygota</taxon>
        <taxon>Neoptera</taxon>
        <taxon>Endopterygota</taxon>
        <taxon>Coleoptera</taxon>
        <taxon>Polyphaga</taxon>
        <taxon>Elateriformia</taxon>
        <taxon>Elateroidea</taxon>
        <taxon>Elateridae</taxon>
        <taxon>Agrypninae</taxon>
        <taxon>Pyrophorini</taxon>
        <taxon>Ignelater</taxon>
    </lineage>
</organism>
<gene>
    <name evidence="3" type="ORF">ILUMI_20852</name>
</gene>
<dbReference type="OrthoDB" id="8192989at2759"/>
<comment type="caution">
    <text evidence="3">The sequence shown here is derived from an EMBL/GenBank/DDBJ whole genome shotgun (WGS) entry which is preliminary data.</text>
</comment>
<accession>A0A8K0CDB8</accession>
<evidence type="ECO:0000313" key="4">
    <source>
        <dbReference type="Proteomes" id="UP000801492"/>
    </source>
</evidence>
<reference evidence="3" key="1">
    <citation type="submission" date="2019-08" db="EMBL/GenBank/DDBJ databases">
        <title>The genome of the North American firefly Photinus pyralis.</title>
        <authorList>
            <consortium name="Photinus pyralis genome working group"/>
            <person name="Fallon T.R."/>
            <person name="Sander Lower S.E."/>
            <person name="Weng J.-K."/>
        </authorList>
    </citation>
    <scope>NUCLEOTIDE SEQUENCE</scope>
    <source>
        <strain evidence="3">TRF0915ILg1</strain>
        <tissue evidence="3">Whole body</tissue>
    </source>
</reference>
<sequence length="181" mass="19951">MADPGIITKIVFFLTLLILIMLNSVQAAPATKLKSDSDNNEEEYGYEYDQRQNGTENYRISLKDVVIIWAPANPLLAATALLDSQLLGSDYFGLDDSEKPQSGQNAEKPEIIMEVVEDKPVVENSSVASSNVSSSTELPEKQTTVVSTTEKAVEESRSFYRSAGSIGSIGPIFRRRFLPRE</sequence>
<protein>
    <submittedName>
        <fullName evidence="3">Uncharacterized protein</fullName>
    </submittedName>
</protein>
<evidence type="ECO:0000256" key="2">
    <source>
        <dbReference type="SAM" id="SignalP"/>
    </source>
</evidence>
<evidence type="ECO:0000313" key="3">
    <source>
        <dbReference type="EMBL" id="KAF2885320.1"/>
    </source>
</evidence>
<name>A0A8K0CDB8_IGNLU</name>
<feature type="region of interest" description="Disordered" evidence="1">
    <location>
        <begin position="31"/>
        <end position="50"/>
    </location>
</feature>
<proteinExistence type="predicted"/>
<keyword evidence="4" id="KW-1185">Reference proteome</keyword>
<dbReference type="Proteomes" id="UP000801492">
    <property type="component" value="Unassembled WGS sequence"/>
</dbReference>
<feature type="signal peptide" evidence="2">
    <location>
        <begin position="1"/>
        <end position="27"/>
    </location>
</feature>